<organism evidence="2 3">
    <name type="scientific">SAR86 cluster bacterium BACL1 MAG-120920-bin57</name>
    <dbReference type="NCBI Taxonomy" id="1655571"/>
    <lineage>
        <taxon>Bacteria</taxon>
        <taxon>Pseudomonadati</taxon>
        <taxon>Pseudomonadota</taxon>
        <taxon>Gammaproteobacteria</taxon>
        <taxon>SAR86 cluster</taxon>
    </lineage>
</organism>
<protein>
    <recommendedName>
        <fullName evidence="1">Rod shape-determining protein MreC beta-barrel core domain-containing protein</fullName>
    </recommendedName>
</protein>
<name>A0A0R2PRZ8_9GAMM</name>
<dbReference type="Pfam" id="PF04085">
    <property type="entry name" value="MreC"/>
    <property type="match status" value="1"/>
</dbReference>
<gene>
    <name evidence="2" type="ORF">ABR63_03760</name>
</gene>
<comment type="caution">
    <text evidence="2">The sequence shown here is derived from an EMBL/GenBank/DDBJ whole genome shotgun (WGS) entry which is preliminary data.</text>
</comment>
<dbReference type="InterPro" id="IPR055342">
    <property type="entry name" value="MreC_beta-barrel_core"/>
</dbReference>
<evidence type="ECO:0000259" key="1">
    <source>
        <dbReference type="Pfam" id="PF04085"/>
    </source>
</evidence>
<dbReference type="Gene3D" id="2.40.10.350">
    <property type="entry name" value="Rod shape-determining protein MreC, domain 2"/>
    <property type="match status" value="1"/>
</dbReference>
<accession>A0A0R2PRZ8</accession>
<dbReference type="InterPro" id="IPR007221">
    <property type="entry name" value="MreC"/>
</dbReference>
<dbReference type="GO" id="GO:0008360">
    <property type="term" value="P:regulation of cell shape"/>
    <property type="evidence" value="ECO:0007669"/>
    <property type="project" value="InterPro"/>
</dbReference>
<evidence type="ECO:0000313" key="3">
    <source>
        <dbReference type="Proteomes" id="UP000050874"/>
    </source>
</evidence>
<dbReference type="InterPro" id="IPR042175">
    <property type="entry name" value="Cell/Rod_MreC_2"/>
</dbReference>
<feature type="domain" description="Rod shape-determining protein MreC beta-barrel core" evidence="1">
    <location>
        <begin position="153"/>
        <end position="257"/>
    </location>
</feature>
<sequence length="276" mass="30811">MARTTPTHTPALKYILACLVSMALLFSDVNYQTLSPIRGSVQAVGIYSQLFFATTVSRFLEFTSAYENQRTLTRLNNQLRDELQEIDSKLFLQKQSQLITKDMIDLQDRLQILGDQRDGKVLKIASFGLQDYLCCSRHILHLQNPLQFAILMHQPVAVDKTFIGQTSKTHLNLIEVTLFSDSSHILPVKIDGLHCNARGAGKPRLVRCLASEEFKMSDIQEGSLVLTSGLGGVFPKDVIIGKVLSIYEISNNELRIDIALDGNPLDHNYFGILSGS</sequence>
<dbReference type="EMBL" id="LIAV01000086">
    <property type="protein sequence ID" value="KRO40604.1"/>
    <property type="molecule type" value="Genomic_DNA"/>
</dbReference>
<dbReference type="PANTHER" id="PTHR34138">
    <property type="entry name" value="CELL SHAPE-DETERMINING PROTEIN MREC"/>
    <property type="match status" value="1"/>
</dbReference>
<proteinExistence type="predicted"/>
<dbReference type="AlphaFoldDB" id="A0A0R2PRZ8"/>
<evidence type="ECO:0000313" key="2">
    <source>
        <dbReference type="EMBL" id="KRO40604.1"/>
    </source>
</evidence>
<dbReference type="GO" id="GO:0005886">
    <property type="term" value="C:plasma membrane"/>
    <property type="evidence" value="ECO:0007669"/>
    <property type="project" value="TreeGrafter"/>
</dbReference>
<dbReference type="Proteomes" id="UP000050874">
    <property type="component" value="Unassembled WGS sequence"/>
</dbReference>
<dbReference type="PANTHER" id="PTHR34138:SF1">
    <property type="entry name" value="CELL SHAPE-DETERMINING PROTEIN MREC"/>
    <property type="match status" value="1"/>
</dbReference>
<reference evidence="3" key="1">
    <citation type="submission" date="2015-10" db="EMBL/GenBank/DDBJ databases">
        <title>Metagenome-Assembled Genomes uncover a global brackish microbiome.</title>
        <authorList>
            <person name="Hugerth L.W."/>
            <person name="Larsson J."/>
            <person name="Alneberg J."/>
            <person name="Lindh M.V."/>
            <person name="Legrand C."/>
            <person name="Pinhassi J."/>
            <person name="Andersson A."/>
        </authorList>
    </citation>
    <scope>NUCLEOTIDE SEQUENCE [LARGE SCALE GENOMIC DNA]</scope>
</reference>